<evidence type="ECO:0000313" key="2">
    <source>
        <dbReference type="Proteomes" id="UP001286313"/>
    </source>
</evidence>
<dbReference type="AlphaFoldDB" id="A0AAE1G7K6"/>
<evidence type="ECO:0000313" key="1">
    <source>
        <dbReference type="EMBL" id="KAK3888028.1"/>
    </source>
</evidence>
<accession>A0AAE1G7K6</accession>
<keyword evidence="2" id="KW-1185">Reference proteome</keyword>
<organism evidence="1 2">
    <name type="scientific">Petrolisthes cinctipes</name>
    <name type="common">Flat porcelain crab</name>
    <dbReference type="NCBI Taxonomy" id="88211"/>
    <lineage>
        <taxon>Eukaryota</taxon>
        <taxon>Metazoa</taxon>
        <taxon>Ecdysozoa</taxon>
        <taxon>Arthropoda</taxon>
        <taxon>Crustacea</taxon>
        <taxon>Multicrustacea</taxon>
        <taxon>Malacostraca</taxon>
        <taxon>Eumalacostraca</taxon>
        <taxon>Eucarida</taxon>
        <taxon>Decapoda</taxon>
        <taxon>Pleocyemata</taxon>
        <taxon>Anomura</taxon>
        <taxon>Galatheoidea</taxon>
        <taxon>Porcellanidae</taxon>
        <taxon>Petrolisthes</taxon>
    </lineage>
</organism>
<sequence>MPATPRHETNSPSVWKAKKRPSRCTQDSFIWINSDLRDRCAAGEFGDHCLLGDGGYSLEPFLMTPTLSPSLAVTCQCPTSYIDDEALFYKGASPVRSGSSTTDRQGPDEMWRETRDAKDHIDILKDCYYSSPAGERQQLGSCTRPCRLPWRRFPGSNQLVARIMSGGGAWLWGHIPWGLERVFCKSSAFSSHSS</sequence>
<gene>
    <name evidence="1" type="ORF">Pcinc_007889</name>
</gene>
<proteinExistence type="predicted"/>
<comment type="caution">
    <text evidence="1">The sequence shown here is derived from an EMBL/GenBank/DDBJ whole genome shotgun (WGS) entry which is preliminary data.</text>
</comment>
<reference evidence="1" key="1">
    <citation type="submission" date="2023-10" db="EMBL/GenBank/DDBJ databases">
        <title>Genome assemblies of two species of porcelain crab, Petrolisthes cinctipes and Petrolisthes manimaculis (Anomura: Porcellanidae).</title>
        <authorList>
            <person name="Angst P."/>
        </authorList>
    </citation>
    <scope>NUCLEOTIDE SEQUENCE</scope>
    <source>
        <strain evidence="1">PB745_01</strain>
        <tissue evidence="1">Gill</tissue>
    </source>
</reference>
<dbReference type="Proteomes" id="UP001286313">
    <property type="component" value="Unassembled WGS sequence"/>
</dbReference>
<protein>
    <submittedName>
        <fullName evidence="1">Uncharacterized protein</fullName>
    </submittedName>
</protein>
<name>A0AAE1G7K6_PETCI</name>
<dbReference type="EMBL" id="JAWQEG010000591">
    <property type="protein sequence ID" value="KAK3888028.1"/>
    <property type="molecule type" value="Genomic_DNA"/>
</dbReference>